<comment type="similarity">
    <text evidence="4">Belongs to the WD repeat PAAF1/RPN14 family.</text>
</comment>
<dbReference type="PANTHER" id="PTHR19857:SF19">
    <property type="entry name" value="26S PROTEASOME REGULATORY SUBUNIT RPN14"/>
    <property type="match status" value="1"/>
</dbReference>
<evidence type="ECO:0000256" key="4">
    <source>
        <dbReference type="ARBA" id="ARBA00038321"/>
    </source>
</evidence>
<evidence type="ECO:0000313" key="7">
    <source>
        <dbReference type="EMBL" id="KAJ9576711.1"/>
    </source>
</evidence>
<dbReference type="Pfam" id="PF00400">
    <property type="entry name" value="WD40"/>
    <property type="match status" value="2"/>
</dbReference>
<name>A0AAD7ZA36_DIPPU</name>
<evidence type="ECO:0000256" key="5">
    <source>
        <dbReference type="PROSITE-ProRule" id="PRU00221"/>
    </source>
</evidence>
<evidence type="ECO:0000256" key="3">
    <source>
        <dbReference type="ARBA" id="ARBA00022942"/>
    </source>
</evidence>
<dbReference type="PANTHER" id="PTHR19857">
    <property type="entry name" value="MITOCHONDRIAL DIVISION PROTEIN 1-RELATED"/>
    <property type="match status" value="1"/>
</dbReference>
<dbReference type="SMART" id="SM00320">
    <property type="entry name" value="WD40"/>
    <property type="match status" value="5"/>
</dbReference>
<dbReference type="InterPro" id="IPR001680">
    <property type="entry name" value="WD40_rpt"/>
</dbReference>
<reference evidence="7" key="2">
    <citation type="submission" date="2023-05" db="EMBL/GenBank/DDBJ databases">
        <authorList>
            <person name="Fouks B."/>
        </authorList>
    </citation>
    <scope>NUCLEOTIDE SEQUENCE</scope>
    <source>
        <strain evidence="7">Stay&amp;Tobe</strain>
        <tissue evidence="7">Testes</tissue>
    </source>
</reference>
<dbReference type="GO" id="GO:0000502">
    <property type="term" value="C:proteasome complex"/>
    <property type="evidence" value="ECO:0007669"/>
    <property type="project" value="UniProtKB-KW"/>
</dbReference>
<dbReference type="Pfam" id="PF23748">
    <property type="entry name" value="Beta-prop_LRRK2"/>
    <property type="match status" value="1"/>
</dbReference>
<dbReference type="EMBL" id="JASPKZ010009473">
    <property type="protein sequence ID" value="KAJ9576711.1"/>
    <property type="molecule type" value="Genomic_DNA"/>
</dbReference>
<keyword evidence="3" id="KW-0647">Proteasome</keyword>
<dbReference type="InterPro" id="IPR051179">
    <property type="entry name" value="WD_repeat_multifunction"/>
</dbReference>
<dbReference type="SUPFAM" id="SSF50978">
    <property type="entry name" value="WD40 repeat-like"/>
    <property type="match status" value="1"/>
</dbReference>
<dbReference type="Proteomes" id="UP001233999">
    <property type="component" value="Unassembled WGS sequence"/>
</dbReference>
<dbReference type="InterPro" id="IPR015943">
    <property type="entry name" value="WD40/YVTN_repeat-like_dom_sf"/>
</dbReference>
<evidence type="ECO:0000256" key="2">
    <source>
        <dbReference type="ARBA" id="ARBA00022737"/>
    </source>
</evidence>
<keyword evidence="2" id="KW-0677">Repeat</keyword>
<dbReference type="PROSITE" id="PS50294">
    <property type="entry name" value="WD_REPEATS_REGION"/>
    <property type="match status" value="2"/>
</dbReference>
<evidence type="ECO:0000313" key="8">
    <source>
        <dbReference type="Proteomes" id="UP001233999"/>
    </source>
</evidence>
<proteinExistence type="inferred from homology"/>
<feature type="repeat" description="WD" evidence="5">
    <location>
        <begin position="180"/>
        <end position="212"/>
    </location>
</feature>
<accession>A0AAD7ZA36</accession>
<reference evidence="7" key="1">
    <citation type="journal article" date="2023" name="IScience">
        <title>Live-bearing cockroach genome reveals convergent evolutionary mechanisms linked to viviparity in insects and beyond.</title>
        <authorList>
            <person name="Fouks B."/>
            <person name="Harrison M.C."/>
            <person name="Mikhailova A.A."/>
            <person name="Marchal E."/>
            <person name="English S."/>
            <person name="Carruthers M."/>
            <person name="Jennings E.C."/>
            <person name="Chiamaka E.L."/>
            <person name="Frigard R.A."/>
            <person name="Pippel M."/>
            <person name="Attardo G.M."/>
            <person name="Benoit J.B."/>
            <person name="Bornberg-Bauer E."/>
            <person name="Tobe S.S."/>
        </authorList>
    </citation>
    <scope>NUCLEOTIDE SEQUENCE</scope>
    <source>
        <strain evidence="7">Stay&amp;Tobe</strain>
    </source>
</reference>
<keyword evidence="8" id="KW-1185">Reference proteome</keyword>
<dbReference type="InterPro" id="IPR056602">
    <property type="entry name" value="Beta-prop_LRRK2"/>
</dbReference>
<keyword evidence="1 5" id="KW-0853">WD repeat</keyword>
<organism evidence="7 8">
    <name type="scientific">Diploptera punctata</name>
    <name type="common">Pacific beetle cockroach</name>
    <dbReference type="NCBI Taxonomy" id="6984"/>
    <lineage>
        <taxon>Eukaryota</taxon>
        <taxon>Metazoa</taxon>
        <taxon>Ecdysozoa</taxon>
        <taxon>Arthropoda</taxon>
        <taxon>Hexapoda</taxon>
        <taxon>Insecta</taxon>
        <taxon>Pterygota</taxon>
        <taxon>Neoptera</taxon>
        <taxon>Polyneoptera</taxon>
        <taxon>Dictyoptera</taxon>
        <taxon>Blattodea</taxon>
        <taxon>Blaberoidea</taxon>
        <taxon>Blaberidae</taxon>
        <taxon>Diplopterinae</taxon>
        <taxon>Diploptera</taxon>
    </lineage>
</organism>
<gene>
    <name evidence="7" type="ORF">L9F63_025392</name>
</gene>
<dbReference type="InterPro" id="IPR036322">
    <property type="entry name" value="WD40_repeat_dom_sf"/>
</dbReference>
<protein>
    <recommendedName>
        <fullName evidence="6">LRRK2 beta-propeller domain-containing protein</fullName>
    </recommendedName>
</protein>
<evidence type="ECO:0000256" key="1">
    <source>
        <dbReference type="ARBA" id="ARBA00022574"/>
    </source>
</evidence>
<evidence type="ECO:0000259" key="6">
    <source>
        <dbReference type="Pfam" id="PF23748"/>
    </source>
</evidence>
<dbReference type="PROSITE" id="PS50082">
    <property type="entry name" value="WD_REPEATS_2"/>
    <property type="match status" value="2"/>
</dbReference>
<feature type="repeat" description="WD" evidence="5">
    <location>
        <begin position="138"/>
        <end position="179"/>
    </location>
</feature>
<dbReference type="Gene3D" id="2.130.10.10">
    <property type="entry name" value="YVTN repeat-like/Quinoprotein amine dehydrogenase"/>
    <property type="match status" value="2"/>
</dbReference>
<comment type="caution">
    <text evidence="7">The sequence shown here is derived from an EMBL/GenBank/DDBJ whole genome shotgun (WGS) entry which is preliminary data.</text>
</comment>
<dbReference type="AlphaFoldDB" id="A0AAD7ZA36"/>
<feature type="domain" description="LRRK2 beta-propeller" evidence="6">
    <location>
        <begin position="266"/>
        <end position="398"/>
    </location>
</feature>
<sequence length="418" mass="45320">MPGGSRSPSEIPVITLQCDWDDVIRKVNGTVWVCCKFRGQTSYEGKIHSQGLSNEGIPRVTATEGFSVRAISRSAIQVKHDDSGTTYIFQAPTGVFSGIHSKSVISLDVTSGNLCASVCTENKLHVWDTRVGLVSRTLEGHVGDVYKCRFFPSGIVILSGGADMQLKIWSAETGQCPVTLRGHTAAITDICMVERGRNIISFSKDGTARLWSCGEAMCLATLLKLETTINSCSLGIANNKMQLGEPEQSPSEHEVGTGNKVLLVGCEDGTVNCIAVQSRKKLFSLIHNSAVNCVAVLSAEQFIVGCQDGQILLYESQQPSEPVVKWFESNSAILCILPVKESGFFVGKADGTCVYHKVPVKSKDDKCRNVRVELTGPDCDPVYDISYDGTCIYTACRDAAVRKYDVTKFISGLESFVC</sequence>